<evidence type="ECO:0000259" key="1">
    <source>
        <dbReference type="PROSITE" id="PS50011"/>
    </source>
</evidence>
<dbReference type="PANTHER" id="PTHR44167:SF24">
    <property type="entry name" value="SERINE_THREONINE-PROTEIN KINASE CHK2"/>
    <property type="match status" value="1"/>
</dbReference>
<keyword evidence="3" id="KW-1185">Reference proteome</keyword>
<dbReference type="PANTHER" id="PTHR44167">
    <property type="entry name" value="OVARIAN-SPECIFIC SERINE/THREONINE-PROTEIN KINASE LOK-RELATED"/>
    <property type="match status" value="1"/>
</dbReference>
<dbReference type="InterPro" id="IPR000719">
    <property type="entry name" value="Prot_kinase_dom"/>
</dbReference>
<dbReference type="Gene3D" id="1.10.510.10">
    <property type="entry name" value="Transferase(Phosphotransferase) domain 1"/>
    <property type="match status" value="1"/>
</dbReference>
<dbReference type="AlphaFoldDB" id="A0A4Y9Y1Q6"/>
<feature type="domain" description="Protein kinase" evidence="1">
    <location>
        <begin position="89"/>
        <end position="415"/>
    </location>
</feature>
<protein>
    <recommendedName>
        <fullName evidence="1">Protein kinase domain-containing protein</fullName>
    </recommendedName>
</protein>
<dbReference type="SMART" id="SM00220">
    <property type="entry name" value="S_TKc"/>
    <property type="match status" value="1"/>
</dbReference>
<dbReference type="GO" id="GO:0005634">
    <property type="term" value="C:nucleus"/>
    <property type="evidence" value="ECO:0007669"/>
    <property type="project" value="TreeGrafter"/>
</dbReference>
<proteinExistence type="predicted"/>
<accession>A0A4Y9Y1Q6</accession>
<name>A0A4Y9Y1Q6_9AGAM</name>
<dbReference type="PROSITE" id="PS50011">
    <property type="entry name" value="PROTEIN_KINASE_DOM"/>
    <property type="match status" value="1"/>
</dbReference>
<dbReference type="SUPFAM" id="SSF56112">
    <property type="entry name" value="Protein kinase-like (PK-like)"/>
    <property type="match status" value="1"/>
</dbReference>
<sequence length="415" mass="47946">MRPWCIVTPPKLRTIMPKKTAAMHTQYTADWPGWPDEEPEEDEELHFSVARRADYLAILWTPERRWAKIQPWLQSQGYMLRPRFRPGWTPSWKSKTAGKEISFREAEDAIPHDNIYASATIDAVRTSDGRRVCLKRVPCRAEDSAEVAILQFLSQSELRKDPRNHAIPLLDVIRAPDHCFLVLPFFRTLMSHGEHFNTIGKRFDLVSQTLEALAWLHELRIAHRDISAANILMDAGRMFPHGFHFDSITRDKRGRSLSGVRTRTHVGGVRYYLIDFGESIRFEPSDSVLIDVWSRASIHAPETIDEDRPPYDPFKADVYTTGETYRKMLVNEYEGYFDMLLPLIDSMTATDPNARPTVKEALGKFGTIKASYSRTGLHARIRPPYSDPENVFERAFSCGWHWTKQVAFGLRNLKW</sequence>
<organism evidence="2 3">
    <name type="scientific">Dentipellis fragilis</name>
    <dbReference type="NCBI Taxonomy" id="205917"/>
    <lineage>
        <taxon>Eukaryota</taxon>
        <taxon>Fungi</taxon>
        <taxon>Dikarya</taxon>
        <taxon>Basidiomycota</taxon>
        <taxon>Agaricomycotina</taxon>
        <taxon>Agaricomycetes</taxon>
        <taxon>Russulales</taxon>
        <taxon>Hericiaceae</taxon>
        <taxon>Dentipellis</taxon>
    </lineage>
</organism>
<dbReference type="GO" id="GO:0044773">
    <property type="term" value="P:mitotic DNA damage checkpoint signaling"/>
    <property type="evidence" value="ECO:0007669"/>
    <property type="project" value="TreeGrafter"/>
</dbReference>
<dbReference type="InterPro" id="IPR011009">
    <property type="entry name" value="Kinase-like_dom_sf"/>
</dbReference>
<comment type="caution">
    <text evidence="2">The sequence shown here is derived from an EMBL/GenBank/DDBJ whole genome shotgun (WGS) entry which is preliminary data.</text>
</comment>
<dbReference type="GO" id="GO:0005524">
    <property type="term" value="F:ATP binding"/>
    <property type="evidence" value="ECO:0007669"/>
    <property type="project" value="InterPro"/>
</dbReference>
<evidence type="ECO:0000313" key="2">
    <source>
        <dbReference type="EMBL" id="TFY55848.1"/>
    </source>
</evidence>
<reference evidence="2 3" key="1">
    <citation type="submission" date="2019-02" db="EMBL/GenBank/DDBJ databases">
        <title>Genome sequencing of the rare red list fungi Dentipellis fragilis.</title>
        <authorList>
            <person name="Buettner E."/>
            <person name="Kellner H."/>
        </authorList>
    </citation>
    <scope>NUCLEOTIDE SEQUENCE [LARGE SCALE GENOMIC DNA]</scope>
    <source>
        <strain evidence="2 3">DSM 105465</strain>
    </source>
</reference>
<evidence type="ECO:0000313" key="3">
    <source>
        <dbReference type="Proteomes" id="UP000298327"/>
    </source>
</evidence>
<dbReference type="GO" id="GO:0004674">
    <property type="term" value="F:protein serine/threonine kinase activity"/>
    <property type="evidence" value="ECO:0007669"/>
    <property type="project" value="TreeGrafter"/>
</dbReference>
<dbReference type="STRING" id="205917.A0A4Y9Y1Q6"/>
<dbReference type="Proteomes" id="UP000298327">
    <property type="component" value="Unassembled WGS sequence"/>
</dbReference>
<dbReference type="CDD" id="cd00180">
    <property type="entry name" value="PKc"/>
    <property type="match status" value="1"/>
</dbReference>
<gene>
    <name evidence="2" type="ORF">EVG20_g9170</name>
</gene>
<dbReference type="OrthoDB" id="5987198at2759"/>
<dbReference type="EMBL" id="SEOQ01000880">
    <property type="protein sequence ID" value="TFY55848.1"/>
    <property type="molecule type" value="Genomic_DNA"/>
</dbReference>
<dbReference type="Pfam" id="PF00069">
    <property type="entry name" value="Pkinase"/>
    <property type="match status" value="1"/>
</dbReference>